<evidence type="ECO:0000259" key="1">
    <source>
        <dbReference type="Pfam" id="PF20796"/>
    </source>
</evidence>
<dbReference type="Pfam" id="PF20796">
    <property type="entry name" value="PDDEXK_13"/>
    <property type="match status" value="1"/>
</dbReference>
<protein>
    <recommendedName>
        <fullName evidence="1">PD-(D/E)XK nuclease-like domain-containing protein</fullName>
    </recommendedName>
</protein>
<evidence type="ECO:0000313" key="3">
    <source>
        <dbReference type="Proteomes" id="UP000249169"/>
    </source>
</evidence>
<name>A0A328C316_9DELT</name>
<accession>A0A328C316</accession>
<sequence length="332" mass="36841">MMMTRDKAHDFMEKNMTKPPHDSTLLSHGLAIPWDSDVLKVASDTSRTATYRRLQSYYREHVLGVGVGCDSKEVPRPNLLPAAAVAENPGLNFLTPEIAEYTRARSRYVVCHGGTLEEDRLYRNMLSSMPMCFNIFGYWRQYPMTAASLLGELLDLDIAAITAMEVEWIPRGAHPLGDKTAFDADVEYLTHDNEPGFLGIETKYTEPFSAKEYDRESYRALTTPANGCKEGAADVLVKRATNQLWRNLLLVKAVQKAEGFKHGHVVVLALADDKGAAKAVEGVREQLEVPESCVRVLSLERLVEGAVGLGVAGHEAWGRAFGGRYLEVGWKP</sequence>
<proteinExistence type="predicted"/>
<dbReference type="Proteomes" id="UP000249169">
    <property type="component" value="Unassembled WGS sequence"/>
</dbReference>
<gene>
    <name evidence="2" type="ORF">DL240_18175</name>
</gene>
<dbReference type="AlphaFoldDB" id="A0A328C316"/>
<dbReference type="InterPro" id="IPR048822">
    <property type="entry name" value="PDDEXK_13"/>
</dbReference>
<evidence type="ECO:0000313" key="2">
    <source>
        <dbReference type="EMBL" id="RAL20305.1"/>
    </source>
</evidence>
<comment type="caution">
    <text evidence="2">The sequence shown here is derived from an EMBL/GenBank/DDBJ whole genome shotgun (WGS) entry which is preliminary data.</text>
</comment>
<feature type="domain" description="PD-(D/E)XK nuclease-like" evidence="1">
    <location>
        <begin position="43"/>
        <end position="326"/>
    </location>
</feature>
<organism evidence="2 3">
    <name type="scientific">Lujinxingia litoralis</name>
    <dbReference type="NCBI Taxonomy" id="2211119"/>
    <lineage>
        <taxon>Bacteria</taxon>
        <taxon>Deltaproteobacteria</taxon>
        <taxon>Bradymonadales</taxon>
        <taxon>Lujinxingiaceae</taxon>
        <taxon>Lujinxingia</taxon>
    </lineage>
</organism>
<dbReference type="EMBL" id="QHKO01000012">
    <property type="protein sequence ID" value="RAL20305.1"/>
    <property type="molecule type" value="Genomic_DNA"/>
</dbReference>
<keyword evidence="3" id="KW-1185">Reference proteome</keyword>
<reference evidence="2 3" key="1">
    <citation type="submission" date="2018-05" db="EMBL/GenBank/DDBJ databases">
        <title>Lujinxingia marina gen. nov. sp. nov., a new facultative anaerobic member of the class Deltaproteobacteria, and proposal of Lujinxingaceae fam. nov.</title>
        <authorList>
            <person name="Li C.-M."/>
        </authorList>
    </citation>
    <scope>NUCLEOTIDE SEQUENCE [LARGE SCALE GENOMIC DNA]</scope>
    <source>
        <strain evidence="2 3">B210</strain>
    </source>
</reference>